<dbReference type="Proteomes" id="UP000192656">
    <property type="component" value="Unassembled WGS sequence"/>
</dbReference>
<protein>
    <submittedName>
        <fullName evidence="2">Uncharacterized protein</fullName>
    </submittedName>
</protein>
<dbReference type="AlphaFoldDB" id="A0A1W2DLL0"/>
<dbReference type="EMBL" id="FWXR01000016">
    <property type="protein sequence ID" value="SMC98267.1"/>
    <property type="molecule type" value="Genomic_DNA"/>
</dbReference>
<evidence type="ECO:0000256" key="1">
    <source>
        <dbReference type="SAM" id="MobiDB-lite"/>
    </source>
</evidence>
<accession>A0A1W2DLL0</accession>
<sequence length="98" mass="11191">MRNETLHAMFVYDEKGKDIVETQAMRIDERRGDVSYGKSRPMDRDRIASIDREVEHLTEWNRIMWIHLASVSNFVSGNASMGGNEPTDIMGESNDVSS</sequence>
<organism evidence="2 3">
    <name type="scientific">Fulvimarina manganoxydans</name>
    <dbReference type="NCBI Taxonomy" id="937218"/>
    <lineage>
        <taxon>Bacteria</taxon>
        <taxon>Pseudomonadati</taxon>
        <taxon>Pseudomonadota</taxon>
        <taxon>Alphaproteobacteria</taxon>
        <taxon>Hyphomicrobiales</taxon>
        <taxon>Aurantimonadaceae</taxon>
        <taxon>Fulvimarina</taxon>
    </lineage>
</organism>
<evidence type="ECO:0000313" key="3">
    <source>
        <dbReference type="Proteomes" id="UP000192656"/>
    </source>
</evidence>
<proteinExistence type="predicted"/>
<name>A0A1W2DLL0_9HYPH</name>
<evidence type="ECO:0000313" key="2">
    <source>
        <dbReference type="EMBL" id="SMC98267.1"/>
    </source>
</evidence>
<reference evidence="2 3" key="1">
    <citation type="submission" date="2017-04" db="EMBL/GenBank/DDBJ databases">
        <authorList>
            <person name="Afonso C.L."/>
            <person name="Miller P.J."/>
            <person name="Scott M.A."/>
            <person name="Spackman E."/>
            <person name="Goraichik I."/>
            <person name="Dimitrov K.M."/>
            <person name="Suarez D.L."/>
            <person name="Swayne D.E."/>
        </authorList>
    </citation>
    <scope>NUCLEOTIDE SEQUENCE [LARGE SCALE GENOMIC DNA]</scope>
    <source>
        <strain evidence="2 3">CGMCC 1.10972</strain>
    </source>
</reference>
<gene>
    <name evidence="2" type="ORF">SAMN06297251_1164</name>
</gene>
<keyword evidence="3" id="KW-1185">Reference proteome</keyword>
<feature type="region of interest" description="Disordered" evidence="1">
    <location>
        <begin position="78"/>
        <end position="98"/>
    </location>
</feature>